<accession>A0ABM9G9R8</accession>
<dbReference type="Proteomes" id="UP001154322">
    <property type="component" value="Unassembled WGS sequence"/>
</dbReference>
<evidence type="ECO:0000313" key="2">
    <source>
        <dbReference type="Proteomes" id="UP001154322"/>
    </source>
</evidence>
<proteinExistence type="predicted"/>
<comment type="caution">
    <text evidence="1">The sequence shown here is derived from an EMBL/GenBank/DDBJ whole genome shotgun (WGS) entry which is preliminary data.</text>
</comment>
<evidence type="ECO:0000313" key="1">
    <source>
        <dbReference type="EMBL" id="CAH8248524.1"/>
    </source>
</evidence>
<sequence>MKLRARSDKLVEFYYTLNGPLPRRQAARLYAQRGTRRQWPYLVDSCSLSPPPKDRGRKDAVIFDNRQLALDAIALNEKCSQVRPAQPAIIDRVFLAADMIASIASLIRFSRSRRSCFFSSFIGRHLLVSNCFYGPRPGSLHCQFRRGRRGRHPL</sequence>
<name>A0ABM9G9R8_9BACL</name>
<organism evidence="1 2">
    <name type="scientific">Paenibacillus melissococcoides</name>
    <dbReference type="NCBI Taxonomy" id="2912268"/>
    <lineage>
        <taxon>Bacteria</taxon>
        <taxon>Bacillati</taxon>
        <taxon>Bacillota</taxon>
        <taxon>Bacilli</taxon>
        <taxon>Bacillales</taxon>
        <taxon>Paenibacillaceae</taxon>
        <taxon>Paenibacillus</taxon>
    </lineage>
</organism>
<dbReference type="EMBL" id="CALYLO010000012">
    <property type="protein sequence ID" value="CAH8248524.1"/>
    <property type="molecule type" value="Genomic_DNA"/>
</dbReference>
<gene>
    <name evidence="1" type="ORF">WJ0W_005706</name>
</gene>
<keyword evidence="2" id="KW-1185">Reference proteome</keyword>
<protein>
    <submittedName>
        <fullName evidence="1">Uncharacterized protein</fullName>
    </submittedName>
</protein>
<dbReference type="RefSeq" id="WP_261948834.1">
    <property type="nucleotide sequence ID" value="NZ_CALYLO010000012.1"/>
</dbReference>
<reference evidence="1" key="1">
    <citation type="submission" date="2022-06" db="EMBL/GenBank/DDBJ databases">
        <authorList>
            <person name="Dietemann V."/>
            <person name="Ory F."/>
            <person name="Dainat B."/>
            <person name="Oberhansli S."/>
        </authorList>
    </citation>
    <scope>NUCLEOTIDE SEQUENCE</scope>
    <source>
        <strain evidence="1">Ena-SAMPLE-TAB-26-04-2022-14:26:32:270-5432</strain>
    </source>
</reference>